<organism evidence="2 3">
    <name type="scientific">Allostreptomyces psammosilenae</name>
    <dbReference type="NCBI Taxonomy" id="1892865"/>
    <lineage>
        <taxon>Bacteria</taxon>
        <taxon>Bacillati</taxon>
        <taxon>Actinomycetota</taxon>
        <taxon>Actinomycetes</taxon>
        <taxon>Kitasatosporales</taxon>
        <taxon>Streptomycetaceae</taxon>
        <taxon>Allostreptomyces</taxon>
    </lineage>
</organism>
<feature type="region of interest" description="Disordered" evidence="1">
    <location>
        <begin position="26"/>
        <end position="194"/>
    </location>
</feature>
<protein>
    <recommendedName>
        <fullName evidence="4">Lipoprotein</fullName>
    </recommendedName>
</protein>
<dbReference type="Proteomes" id="UP000567795">
    <property type="component" value="Unassembled WGS sequence"/>
</dbReference>
<dbReference type="AlphaFoldDB" id="A0A852ZR70"/>
<dbReference type="PROSITE" id="PS51257">
    <property type="entry name" value="PROKAR_LIPOPROTEIN"/>
    <property type="match status" value="1"/>
</dbReference>
<comment type="caution">
    <text evidence="2">The sequence shown here is derived from an EMBL/GenBank/DDBJ whole genome shotgun (WGS) entry which is preliminary data.</text>
</comment>
<evidence type="ECO:0000313" key="3">
    <source>
        <dbReference type="Proteomes" id="UP000567795"/>
    </source>
</evidence>
<feature type="compositionally biased region" description="Pro residues" evidence="1">
    <location>
        <begin position="133"/>
        <end position="151"/>
    </location>
</feature>
<evidence type="ECO:0008006" key="4">
    <source>
        <dbReference type="Google" id="ProtNLM"/>
    </source>
</evidence>
<name>A0A852ZR70_9ACTN</name>
<reference evidence="2 3" key="1">
    <citation type="submission" date="2020-07" db="EMBL/GenBank/DDBJ databases">
        <title>Sequencing the genomes of 1000 actinobacteria strains.</title>
        <authorList>
            <person name="Klenk H.-P."/>
        </authorList>
    </citation>
    <scope>NUCLEOTIDE SEQUENCE [LARGE SCALE GENOMIC DNA]</scope>
    <source>
        <strain evidence="2 3">DSM 42178</strain>
    </source>
</reference>
<feature type="compositionally biased region" description="Low complexity" evidence="1">
    <location>
        <begin position="93"/>
        <end position="114"/>
    </location>
</feature>
<sequence length="208" mass="20246">MRLRWVTLMAGCVVAMSGCYQVDDAPGGPGPAPGGDEPTATDASVPAGAASPTPQGEVTRQEGTAHVELMTVPDRASAAPGEEGGGPVAHETAGPSSSGAGAPAGPSAPRSGPATAGGGQGSADHDREEQRPAAPPQSPAKPPPTPRPPTAQRPSASSGGGAAPAPTPGPAPQVDPEELCAWGEAVGMWDPNAPMASTCRDGMRAGMG</sequence>
<keyword evidence="3" id="KW-1185">Reference proteome</keyword>
<dbReference type="RefSeq" id="WP_179813725.1">
    <property type="nucleotide sequence ID" value="NZ_JACBZD010000001.1"/>
</dbReference>
<evidence type="ECO:0000256" key="1">
    <source>
        <dbReference type="SAM" id="MobiDB-lite"/>
    </source>
</evidence>
<accession>A0A852ZR70</accession>
<proteinExistence type="predicted"/>
<dbReference type="EMBL" id="JACBZD010000001">
    <property type="protein sequence ID" value="NYI04893.1"/>
    <property type="molecule type" value="Genomic_DNA"/>
</dbReference>
<evidence type="ECO:0000313" key="2">
    <source>
        <dbReference type="EMBL" id="NYI04893.1"/>
    </source>
</evidence>
<gene>
    <name evidence="2" type="ORF">FHU37_001836</name>
</gene>